<keyword evidence="5" id="KW-0813">Transport</keyword>
<protein>
    <recommendedName>
        <fullName evidence="5">Small-conductance mechanosensitive channel</fullName>
    </recommendedName>
</protein>
<dbReference type="InterPro" id="IPR010920">
    <property type="entry name" value="LSM_dom_sf"/>
</dbReference>
<dbReference type="AlphaFoldDB" id="A0A0J8GU85"/>
<dbReference type="InterPro" id="IPR006685">
    <property type="entry name" value="MscS_channel_2nd"/>
</dbReference>
<keyword evidence="8" id="KW-1185">Reference proteome</keyword>
<keyword evidence="3 5" id="KW-1133">Transmembrane helix</keyword>
<comment type="similarity">
    <text evidence="5">Belongs to the MscS (TC 1.A.23) family.</text>
</comment>
<comment type="function">
    <text evidence="5">Mechanosensitive channel that participates in the regulation of osmotic pressure changes within the cell, opening in response to stretch forces in the membrane lipid bilayer, without the need for other proteins. Contributes to normal resistance to hypoosmotic shock. Forms an ion channel of 1.0 nanosiemens conductance with a slight preference for anions.</text>
</comment>
<evidence type="ECO:0000256" key="2">
    <source>
        <dbReference type="ARBA" id="ARBA00022692"/>
    </source>
</evidence>
<keyword evidence="5" id="KW-1003">Cell membrane</keyword>
<dbReference type="InterPro" id="IPR023408">
    <property type="entry name" value="MscS_beta-dom_sf"/>
</dbReference>
<keyword evidence="5" id="KW-0406">Ion transport</keyword>
<dbReference type="InterPro" id="IPR045275">
    <property type="entry name" value="MscS_archaea/bacteria_type"/>
</dbReference>
<comment type="caution">
    <text evidence="5">Lacks conserved residue(s) required for the propagation of feature annotation.</text>
</comment>
<dbReference type="Pfam" id="PF00924">
    <property type="entry name" value="MS_channel_2nd"/>
    <property type="match status" value="1"/>
</dbReference>
<dbReference type="PATRIC" id="fig|1513271.3.peg.919"/>
<comment type="subcellular location">
    <subcellularLocation>
        <location evidence="5">Cell inner membrane</location>
        <topology evidence="5">Multi-pass membrane protein</topology>
    </subcellularLocation>
    <subcellularLocation>
        <location evidence="1">Membrane</location>
    </subcellularLocation>
</comment>
<feature type="transmembrane region" description="Helical" evidence="5">
    <location>
        <begin position="6"/>
        <end position="27"/>
    </location>
</feature>
<evidence type="ECO:0000259" key="6">
    <source>
        <dbReference type="Pfam" id="PF00924"/>
    </source>
</evidence>
<dbReference type="Proteomes" id="UP000037600">
    <property type="component" value="Unassembled WGS sequence"/>
</dbReference>
<accession>A0A0J8GU85</accession>
<reference evidence="7 8" key="1">
    <citation type="submission" date="2015-04" db="EMBL/GenBank/DDBJ databases">
        <title>Draft Genome Sequence of the Novel Agar-Digesting Marine Bacterium Q1.</title>
        <authorList>
            <person name="Li Y."/>
            <person name="Li D."/>
            <person name="Chen G."/>
            <person name="Du Z."/>
        </authorList>
    </citation>
    <scope>NUCLEOTIDE SEQUENCE [LARGE SCALE GENOMIC DNA]</scope>
    <source>
        <strain evidence="7 8">Q1</strain>
    </source>
</reference>
<dbReference type="PANTHER" id="PTHR30221">
    <property type="entry name" value="SMALL-CONDUCTANCE MECHANOSENSITIVE CHANNEL"/>
    <property type="match status" value="1"/>
</dbReference>
<name>A0A0J8GU85_9ALTE</name>
<organism evidence="7 8">
    <name type="scientific">Catenovulum maritimum</name>
    <dbReference type="NCBI Taxonomy" id="1513271"/>
    <lineage>
        <taxon>Bacteria</taxon>
        <taxon>Pseudomonadati</taxon>
        <taxon>Pseudomonadota</taxon>
        <taxon>Gammaproteobacteria</taxon>
        <taxon>Alteromonadales</taxon>
        <taxon>Alteromonadaceae</taxon>
        <taxon>Catenovulum</taxon>
    </lineage>
</organism>
<keyword evidence="2 5" id="KW-0812">Transmembrane</keyword>
<gene>
    <name evidence="7" type="ORF">XM47_04440</name>
</gene>
<keyword evidence="5" id="KW-0997">Cell inner membrane</keyword>
<evidence type="ECO:0000256" key="5">
    <source>
        <dbReference type="RuleBase" id="RU369025"/>
    </source>
</evidence>
<dbReference type="EMBL" id="LAZL01000005">
    <property type="protein sequence ID" value="KMT66325.1"/>
    <property type="molecule type" value="Genomic_DNA"/>
</dbReference>
<evidence type="ECO:0000313" key="7">
    <source>
        <dbReference type="EMBL" id="KMT66325.1"/>
    </source>
</evidence>
<evidence type="ECO:0000313" key="8">
    <source>
        <dbReference type="Proteomes" id="UP000037600"/>
    </source>
</evidence>
<proteinExistence type="inferred from homology"/>
<keyword evidence="5" id="KW-0407">Ion channel</keyword>
<dbReference type="STRING" id="1513271.XM47_04440"/>
<evidence type="ECO:0000256" key="3">
    <source>
        <dbReference type="ARBA" id="ARBA00022989"/>
    </source>
</evidence>
<evidence type="ECO:0000256" key="1">
    <source>
        <dbReference type="ARBA" id="ARBA00004370"/>
    </source>
</evidence>
<dbReference type="GO" id="GO:0008381">
    <property type="term" value="F:mechanosensitive monoatomic ion channel activity"/>
    <property type="evidence" value="ECO:0007669"/>
    <property type="project" value="InterPro"/>
</dbReference>
<sequence>MFEGNTLQTTLTVLALLIYLFLVHKAVPKLGDIMQNSRLKERSFNQASFSALLIIRIFFIAILLFIWGVDFNSLLIVGSSAIALLGVALFASWSILSNVTAFFILLFSKSFRRGNFIRIVNLDNFVEGYISDINLINTTLITEQRELLIYPNNLLVTQPIIVNPKSHIMTVGKTTDLFVKAKPIRMKRNIR</sequence>
<feature type="transmembrane region" description="Helical" evidence="5">
    <location>
        <begin position="81"/>
        <end position="108"/>
    </location>
</feature>
<keyword evidence="4 5" id="KW-0472">Membrane</keyword>
<evidence type="ECO:0000256" key="4">
    <source>
        <dbReference type="ARBA" id="ARBA00023136"/>
    </source>
</evidence>
<comment type="caution">
    <text evidence="7">The sequence shown here is derived from an EMBL/GenBank/DDBJ whole genome shotgun (WGS) entry which is preliminary data.</text>
</comment>
<dbReference type="Gene3D" id="2.30.30.60">
    <property type="match status" value="1"/>
</dbReference>
<dbReference type="GO" id="GO:0005886">
    <property type="term" value="C:plasma membrane"/>
    <property type="evidence" value="ECO:0007669"/>
    <property type="project" value="UniProtKB-SubCell"/>
</dbReference>
<dbReference type="PANTHER" id="PTHR30221:SF8">
    <property type="entry name" value="SMALL-CONDUCTANCE MECHANOSENSITIVE CHANNEL"/>
    <property type="match status" value="1"/>
</dbReference>
<comment type="subunit">
    <text evidence="5">Homoheptamer.</text>
</comment>
<feature type="domain" description="Mechanosensitive ion channel MscS" evidence="6">
    <location>
        <begin position="95"/>
        <end position="161"/>
    </location>
</feature>
<dbReference type="SUPFAM" id="SSF50182">
    <property type="entry name" value="Sm-like ribonucleoproteins"/>
    <property type="match status" value="1"/>
</dbReference>
<feature type="transmembrane region" description="Helical" evidence="5">
    <location>
        <begin position="48"/>
        <end position="69"/>
    </location>
</feature>